<gene>
    <name evidence="2" type="ORF">FB567DRAFT_533065</name>
</gene>
<sequence>MALALELGLSAAFTLISLAPMVPEWMKENKGPQIRINVMAGLPALNAEQQKNREQAYEELGFGGCAPDISLFNPNGDRIGFYRNVGCNNDKGNHIKQNSPEDLFTDYIQKDNVEKPEYITVSAAGEDAICISAITVTPPSGEMYAFLPGEMAAVCKEHNPKQDWSWSESAATIQFKNPKTGTTADARPKCLWIDKPKKDGHKMTHYQGFQVHLTDFKYDNSTFKAWDQDPTHMCDSLARFAGYDQLNVMMCPQIFSPAPPGGALLPLPEVSACLPTVVPAEDGKVYPDPCDDPRLQRQDRYNILQMYHYQCPQTSAYDWYWDCPADKKNGCGKPREAEPIIITPRQRPAVSRYNGIVTTNNSLQRRFAGRLVKSRHVDQSAVQVCTNPGSIGPDFFSEHEQMFCDMTERKLYPVCKSGGDMECFDPMYNETRHEGLERREEQHTYMYVHDWF</sequence>
<keyword evidence="1" id="KW-0732">Signal</keyword>
<accession>A0A8K0VW19</accession>
<evidence type="ECO:0000313" key="2">
    <source>
        <dbReference type="EMBL" id="KAH7079653.1"/>
    </source>
</evidence>
<feature type="chain" id="PRO_5035433226" evidence="1">
    <location>
        <begin position="19"/>
        <end position="452"/>
    </location>
</feature>
<dbReference type="OrthoDB" id="5365129at2759"/>
<evidence type="ECO:0000313" key="3">
    <source>
        <dbReference type="Proteomes" id="UP000813461"/>
    </source>
</evidence>
<comment type="caution">
    <text evidence="2">The sequence shown here is derived from an EMBL/GenBank/DDBJ whole genome shotgun (WGS) entry which is preliminary data.</text>
</comment>
<proteinExistence type="predicted"/>
<evidence type="ECO:0000256" key="1">
    <source>
        <dbReference type="SAM" id="SignalP"/>
    </source>
</evidence>
<feature type="signal peptide" evidence="1">
    <location>
        <begin position="1"/>
        <end position="18"/>
    </location>
</feature>
<name>A0A8K0VW19_9PLEO</name>
<protein>
    <submittedName>
        <fullName evidence="2">Uncharacterized protein</fullName>
    </submittedName>
</protein>
<keyword evidence="3" id="KW-1185">Reference proteome</keyword>
<dbReference type="AlphaFoldDB" id="A0A8K0VW19"/>
<dbReference type="EMBL" id="JAGMVJ010000016">
    <property type="protein sequence ID" value="KAH7079653.1"/>
    <property type="molecule type" value="Genomic_DNA"/>
</dbReference>
<reference evidence="2" key="1">
    <citation type="journal article" date="2021" name="Nat. Commun.">
        <title>Genetic determinants of endophytism in the Arabidopsis root mycobiome.</title>
        <authorList>
            <person name="Mesny F."/>
            <person name="Miyauchi S."/>
            <person name="Thiergart T."/>
            <person name="Pickel B."/>
            <person name="Atanasova L."/>
            <person name="Karlsson M."/>
            <person name="Huettel B."/>
            <person name="Barry K.W."/>
            <person name="Haridas S."/>
            <person name="Chen C."/>
            <person name="Bauer D."/>
            <person name="Andreopoulos W."/>
            <person name="Pangilinan J."/>
            <person name="LaButti K."/>
            <person name="Riley R."/>
            <person name="Lipzen A."/>
            <person name="Clum A."/>
            <person name="Drula E."/>
            <person name="Henrissat B."/>
            <person name="Kohler A."/>
            <person name="Grigoriev I.V."/>
            <person name="Martin F.M."/>
            <person name="Hacquard S."/>
        </authorList>
    </citation>
    <scope>NUCLEOTIDE SEQUENCE</scope>
    <source>
        <strain evidence="2">MPI-SDFR-AT-0120</strain>
    </source>
</reference>
<organism evidence="2 3">
    <name type="scientific">Paraphoma chrysanthemicola</name>
    <dbReference type="NCBI Taxonomy" id="798071"/>
    <lineage>
        <taxon>Eukaryota</taxon>
        <taxon>Fungi</taxon>
        <taxon>Dikarya</taxon>
        <taxon>Ascomycota</taxon>
        <taxon>Pezizomycotina</taxon>
        <taxon>Dothideomycetes</taxon>
        <taxon>Pleosporomycetidae</taxon>
        <taxon>Pleosporales</taxon>
        <taxon>Pleosporineae</taxon>
        <taxon>Phaeosphaeriaceae</taxon>
        <taxon>Paraphoma</taxon>
    </lineage>
</organism>
<dbReference type="Proteomes" id="UP000813461">
    <property type="component" value="Unassembled WGS sequence"/>
</dbReference>